<feature type="non-terminal residue" evidence="1">
    <location>
        <position position="121"/>
    </location>
</feature>
<dbReference type="AlphaFoldDB" id="A0A382Y516"/>
<dbReference type="Gene3D" id="2.40.160.60">
    <property type="entry name" value="Outer membrane protein transport protein (OMPP1/FadL/TodX)"/>
    <property type="match status" value="1"/>
</dbReference>
<sequence length="121" mass="13335">VRILSYRTRQWPQILLSVFSLSLTAAAADNTRIPVSARSAATGESILATVDDATSVYWNPAGLTAVRKNEISSMWADLHGLQGLDNAYLAYAKPLSSKLGIGVDWMHMGFSDAEFFYHQNR</sequence>
<name>A0A382Y516_9ZZZZ</name>
<gene>
    <name evidence="1" type="ORF">METZ01_LOCUS430442</name>
</gene>
<accession>A0A382Y516</accession>
<reference evidence="1" key="1">
    <citation type="submission" date="2018-05" db="EMBL/GenBank/DDBJ databases">
        <authorList>
            <person name="Lanie J.A."/>
            <person name="Ng W.-L."/>
            <person name="Kazmierczak K.M."/>
            <person name="Andrzejewski T.M."/>
            <person name="Davidsen T.M."/>
            <person name="Wayne K.J."/>
            <person name="Tettelin H."/>
            <person name="Glass J.I."/>
            <person name="Rusch D."/>
            <person name="Podicherti R."/>
            <person name="Tsui H.-C.T."/>
            <person name="Winkler M.E."/>
        </authorList>
    </citation>
    <scope>NUCLEOTIDE SEQUENCE</scope>
</reference>
<protein>
    <submittedName>
        <fullName evidence="1">Uncharacterized protein</fullName>
    </submittedName>
</protein>
<proteinExistence type="predicted"/>
<organism evidence="1">
    <name type="scientific">marine metagenome</name>
    <dbReference type="NCBI Taxonomy" id="408172"/>
    <lineage>
        <taxon>unclassified sequences</taxon>
        <taxon>metagenomes</taxon>
        <taxon>ecological metagenomes</taxon>
    </lineage>
</organism>
<feature type="non-terminal residue" evidence="1">
    <location>
        <position position="1"/>
    </location>
</feature>
<dbReference type="EMBL" id="UINC01172490">
    <property type="protein sequence ID" value="SVD77588.1"/>
    <property type="molecule type" value="Genomic_DNA"/>
</dbReference>
<evidence type="ECO:0000313" key="1">
    <source>
        <dbReference type="EMBL" id="SVD77588.1"/>
    </source>
</evidence>